<keyword evidence="12" id="KW-1185">Reference proteome</keyword>
<name>A0A8H5NT87_9HYPO</name>
<keyword evidence="5" id="KW-0472">Membrane</keyword>
<dbReference type="GO" id="GO:0000139">
    <property type="term" value="C:Golgi membrane"/>
    <property type="evidence" value="ECO:0007669"/>
    <property type="project" value="UniProtKB-SubCell"/>
</dbReference>
<dbReference type="Pfam" id="PF04118">
    <property type="entry name" value="Dopey_N"/>
    <property type="match status" value="1"/>
</dbReference>
<evidence type="ECO:0000256" key="5">
    <source>
        <dbReference type="ARBA" id="ARBA00023136"/>
    </source>
</evidence>
<keyword evidence="3" id="KW-0653">Protein transport</keyword>
<proteinExistence type="inferred from homology"/>
<dbReference type="GO" id="GO:0005802">
    <property type="term" value="C:trans-Golgi network"/>
    <property type="evidence" value="ECO:0007669"/>
    <property type="project" value="TreeGrafter"/>
</dbReference>
<dbReference type="InterPro" id="IPR040314">
    <property type="entry name" value="DOP1"/>
</dbReference>
<dbReference type="EMBL" id="JAAOAS010000390">
    <property type="protein sequence ID" value="KAF5577314.1"/>
    <property type="molecule type" value="Genomic_DNA"/>
</dbReference>
<accession>A0A8H5NT87</accession>
<evidence type="ECO:0000259" key="10">
    <source>
        <dbReference type="Pfam" id="PF24598"/>
    </source>
</evidence>
<dbReference type="Pfam" id="PF24597">
    <property type="entry name" value="TPR_DOP1_M"/>
    <property type="match status" value="1"/>
</dbReference>
<evidence type="ECO:0000313" key="11">
    <source>
        <dbReference type="EMBL" id="KAF5577314.1"/>
    </source>
</evidence>
<keyword evidence="2" id="KW-0813">Transport</keyword>
<comment type="subcellular location">
    <subcellularLocation>
        <location evidence="1">Golgi apparatus membrane</location>
        <topology evidence="1">Peripheral membrane protein</topology>
    </subcellularLocation>
</comment>
<comment type="caution">
    <text evidence="11">The sequence shown here is derived from an EMBL/GenBank/DDBJ whole genome shotgun (WGS) entry which is preliminary data.</text>
</comment>
<feature type="compositionally biased region" description="Low complexity" evidence="7">
    <location>
        <begin position="1"/>
        <end position="21"/>
    </location>
</feature>
<dbReference type="GO" id="GO:0005768">
    <property type="term" value="C:endosome"/>
    <property type="evidence" value="ECO:0007669"/>
    <property type="project" value="TreeGrafter"/>
</dbReference>
<evidence type="ECO:0000259" key="9">
    <source>
        <dbReference type="Pfam" id="PF24597"/>
    </source>
</evidence>
<dbReference type="OrthoDB" id="297643at2759"/>
<evidence type="ECO:0000313" key="12">
    <source>
        <dbReference type="Proteomes" id="UP000546213"/>
    </source>
</evidence>
<gene>
    <name evidence="11" type="ORF">FPCIR_12199</name>
</gene>
<dbReference type="PANTHER" id="PTHR14042:SF24">
    <property type="entry name" value="PROTEIN DOPEY-1 HOMOLOG"/>
    <property type="match status" value="1"/>
</dbReference>
<evidence type="ECO:0000256" key="2">
    <source>
        <dbReference type="ARBA" id="ARBA00022448"/>
    </source>
</evidence>
<keyword evidence="4" id="KW-0333">Golgi apparatus</keyword>
<dbReference type="Proteomes" id="UP000546213">
    <property type="component" value="Unassembled WGS sequence"/>
</dbReference>
<feature type="region of interest" description="Disordered" evidence="7">
    <location>
        <begin position="1057"/>
        <end position="1087"/>
    </location>
</feature>
<dbReference type="Pfam" id="PF24598">
    <property type="entry name" value="DOP1_C"/>
    <property type="match status" value="1"/>
</dbReference>
<feature type="region of interest" description="Disordered" evidence="7">
    <location>
        <begin position="259"/>
        <end position="281"/>
    </location>
</feature>
<evidence type="ECO:0000259" key="8">
    <source>
        <dbReference type="Pfam" id="PF04118"/>
    </source>
</evidence>
<feature type="domain" description="DOP1-like middle TPR" evidence="9">
    <location>
        <begin position="397"/>
        <end position="616"/>
    </location>
</feature>
<evidence type="ECO:0000256" key="7">
    <source>
        <dbReference type="SAM" id="MobiDB-lite"/>
    </source>
</evidence>
<feature type="domain" description="DOP1-like C-terminal" evidence="10">
    <location>
        <begin position="1370"/>
        <end position="1844"/>
    </location>
</feature>
<dbReference type="GO" id="GO:0015031">
    <property type="term" value="P:protein transport"/>
    <property type="evidence" value="ECO:0007669"/>
    <property type="project" value="UniProtKB-KW"/>
</dbReference>
<evidence type="ECO:0000256" key="1">
    <source>
        <dbReference type="ARBA" id="ARBA00004395"/>
    </source>
</evidence>
<reference evidence="11 12" key="1">
    <citation type="submission" date="2020-05" db="EMBL/GenBank/DDBJ databases">
        <title>Identification and distribution of gene clusters putatively required for synthesis of sphingolipid metabolism inhibitors in phylogenetically diverse species of the filamentous fungus Fusarium.</title>
        <authorList>
            <person name="Kim H.-S."/>
            <person name="Busman M."/>
            <person name="Brown D.W."/>
            <person name="Divon H."/>
            <person name="Uhlig S."/>
            <person name="Proctor R.H."/>
        </authorList>
    </citation>
    <scope>NUCLEOTIDE SEQUENCE [LARGE SCALE GENOMIC DNA]</scope>
    <source>
        <strain evidence="11 12">NRRL 36939</strain>
    </source>
</reference>
<dbReference type="GO" id="GO:0006895">
    <property type="term" value="P:Golgi to endosome transport"/>
    <property type="evidence" value="ECO:0007669"/>
    <property type="project" value="InterPro"/>
</dbReference>
<protein>
    <submittedName>
        <fullName evidence="11">Dopey</fullName>
    </submittedName>
</protein>
<dbReference type="PANTHER" id="PTHR14042">
    <property type="entry name" value="DOPEY-RELATED"/>
    <property type="match status" value="1"/>
</dbReference>
<dbReference type="GO" id="GO:0005829">
    <property type="term" value="C:cytosol"/>
    <property type="evidence" value="ECO:0007669"/>
    <property type="project" value="GOC"/>
</dbReference>
<dbReference type="InterPro" id="IPR056458">
    <property type="entry name" value="TPR_DOP1_M"/>
</dbReference>
<feature type="region of interest" description="Disordered" evidence="7">
    <location>
        <begin position="1"/>
        <end position="26"/>
    </location>
</feature>
<dbReference type="InterPro" id="IPR056457">
    <property type="entry name" value="DOP1_C"/>
</dbReference>
<dbReference type="InterPro" id="IPR007249">
    <property type="entry name" value="DOP1_N"/>
</dbReference>
<evidence type="ECO:0000256" key="6">
    <source>
        <dbReference type="ARBA" id="ARBA00046326"/>
    </source>
</evidence>
<organism evidence="11 12">
    <name type="scientific">Fusarium pseudocircinatum</name>
    <dbReference type="NCBI Taxonomy" id="56676"/>
    <lineage>
        <taxon>Eukaryota</taxon>
        <taxon>Fungi</taxon>
        <taxon>Dikarya</taxon>
        <taxon>Ascomycota</taxon>
        <taxon>Pezizomycotina</taxon>
        <taxon>Sordariomycetes</taxon>
        <taxon>Hypocreomycetidae</taxon>
        <taxon>Hypocreales</taxon>
        <taxon>Nectriaceae</taxon>
        <taxon>Fusarium</taxon>
        <taxon>Fusarium fujikuroi species complex</taxon>
    </lineage>
</organism>
<dbReference type="SUPFAM" id="SSF48371">
    <property type="entry name" value="ARM repeat"/>
    <property type="match status" value="1"/>
</dbReference>
<evidence type="ECO:0000256" key="4">
    <source>
        <dbReference type="ARBA" id="ARBA00023034"/>
    </source>
</evidence>
<sequence>MALEPGSSRRSVSPESSGRESPIPRQWRNQLGEDDYAIKDKSYRKYAHGVDRALVLFETALEEWADYISFLNKLLKALQARPKSINAIPSKATVAKRLSQCLNPSLPSGVHQKALELYNLVFSVIGKDGLSRDLPLYLPGLATVLSFASLSVRAPYLDLLERHFLGIDPRSLRPAMKSIILALLPGLEEETSEDFDRTLRLVESFKHAIRPSYSEEITNQHSSGDAFFWQCFFLASITSQSRRSGALAYLVRSLPPLGPRAAPDPNKSATSQSDGDEDTKSKLAELVTSPEPGLLLRCFASGLSDEQLLIQRGFLDLLVSHLPLNAHVIQSRVKPDDLELLLKAAVGVVTRRDMSLNRRLWAWLLGPEPTAEHEASGDNASSPPADQHAFLASKTNYFEEFGLQPLTKAILQMIESNSRNTASERAKPYRICLSLMDRWEIGGLVVPEVFLPIIESVRRFKDIASSKTEFSEVLRSASVFFDGIESGLIYGEIASLLAQALGPGTLSPPERNDKLSLVNFILSNFNVREEEMVTLHAPLCCLTALAMLQDFKERVSAKNHLDPQMLSLSTQALSVTMSLLELVPERVFPVISKNSENRSRSLPTNVEILKKSQSFYVNEQGNIEASASPFNALTIGRAILEKAAQFVCQDLGSSENDLNACIRLLVLVIHKTPKTYEAKEEELLQLMLELLECPDIMAFSSFSAILQLSTQLYYAERIETAQLSSLVPLLVRHAWTYLSASEPKYHVEAVRGLWQLQSALSTSNRDIEAALSSLIISQETARLGAIEAVDKGRALSVLWSHTLQDNVSPERRGSKTPTQDMKSLPRLAGADNYEIILTQPVLLILDALQDDRTPLYMTVKAWLNTMLGIDRLFLLFISRLSDVPFLQTLTQNDEKPNQDSLSFSEDADLDLCLYYLRTLSNILTCAGDISWTVLSSKHVSFHGQHMQISSGGEENEMTLQEFFIRVCMRCITINAPDNATMEFEHRVNQLYRYALSLLHKFLISPFAACLSAQHLENVLIDRLEKSLQGSDGYVQVLLLDVVYDTLKLRDIAPADVPTSPISERRPSSFDPRGSRPSLSVSEARTISPPPPQLLQCLQDGLGSPSSRPVLDSWVAFVSECLPLYSDSIFQVLIPLVETLCREIGITFANLRETFSSNALSPGSEKSSPESTLIFLLNGLEQVLARAHQQLLNEEARTQVVKSPDQPQSLFGSMVSNVWQSDTPQSRSATANDRLTVHLAFQDAVRICFKIWTWGQGNDSSKQDQGSFGSFNYTSLRMRNRARRLLEHLFAAEDLQCLETVIALWKQSIDGAESTQVFNMLSALEACRPKHCIPALFNAIYRRTGAGAGAVDTASKSTMTISLQDTDLVWFLVEYTRTLDDDAMDEIWQDCMAFLKDLLTNPFPHRQTLPNLLGFAALLGEKVDNTNFGEQRRMRKELGDTFIRLLAALFTTRPVAFTDSTTSGSGIPKSDSGNSLNGASEGPDDIISILASIVPKLTKVLVEPDRVLSATATISTNVIGPTLRAKGFPDIVSKNTMCLLHELSRVHNNQKNWKKDVGDAFNDSKFFGMDLDLAKEDWLPLLRQWTLTDKEKMPEIVGRINAPSTAGIVFGVGATSARLEADRKTQLNLRRIATLILAGSEDAFVSDLPEIFSRLAELLGASSTSSPSSTTRADIYMVFRALALRTSAIHLGMLWPVVNAEIHAAISSVAAPDNSTASDTYTNASVLQACKLLDLLICVAPDDFQLHEWLFITDTIDAVYRPSTYQPVALVDELSDELGASVNSSGFQSSSVVNPVARGSSRRPLLGPGGINDDVSLDRKDELVAKVLRPFFGQLSIFAFESTYAMGRVDRDACISSLLKDIFDERSIVRAL</sequence>
<feature type="domain" description="DOP1 N-terminal" evidence="8">
    <location>
        <begin position="40"/>
        <end position="368"/>
    </location>
</feature>
<comment type="similarity">
    <text evidence="6">Belongs to the DOP1 family.</text>
</comment>
<evidence type="ECO:0000256" key="3">
    <source>
        <dbReference type="ARBA" id="ARBA00022927"/>
    </source>
</evidence>
<dbReference type="InterPro" id="IPR016024">
    <property type="entry name" value="ARM-type_fold"/>
</dbReference>